<reference evidence="1" key="1">
    <citation type="submission" date="2022-01" db="EMBL/GenBank/DDBJ databases">
        <authorList>
            <person name="Braso-Vives M."/>
        </authorList>
    </citation>
    <scope>NUCLEOTIDE SEQUENCE</scope>
</reference>
<proteinExistence type="predicted"/>
<organism evidence="1 2">
    <name type="scientific">Branchiostoma lanceolatum</name>
    <name type="common">Common lancelet</name>
    <name type="synonym">Amphioxus lanceolatum</name>
    <dbReference type="NCBI Taxonomy" id="7740"/>
    <lineage>
        <taxon>Eukaryota</taxon>
        <taxon>Metazoa</taxon>
        <taxon>Chordata</taxon>
        <taxon>Cephalochordata</taxon>
        <taxon>Leptocardii</taxon>
        <taxon>Amphioxiformes</taxon>
        <taxon>Branchiostomatidae</taxon>
        <taxon>Branchiostoma</taxon>
    </lineage>
</organism>
<dbReference type="EMBL" id="OV696699">
    <property type="protein sequence ID" value="CAH1245820.1"/>
    <property type="molecule type" value="Genomic_DNA"/>
</dbReference>
<name>A0A8J9Z280_BRALA</name>
<gene>
    <name evidence="1" type="primary">Hypp7559</name>
    <name evidence="1" type="ORF">BLAG_LOCUS8036</name>
</gene>
<keyword evidence="2" id="KW-1185">Reference proteome</keyword>
<evidence type="ECO:0000313" key="2">
    <source>
        <dbReference type="Proteomes" id="UP000838412"/>
    </source>
</evidence>
<protein>
    <submittedName>
        <fullName evidence="1">Hypp7559 protein</fullName>
    </submittedName>
</protein>
<accession>A0A8J9Z280</accession>
<dbReference type="AlphaFoldDB" id="A0A8J9Z280"/>
<dbReference type="Proteomes" id="UP000838412">
    <property type="component" value="Chromosome 14"/>
</dbReference>
<sequence>MRAGREAGRLLLRAMSSSPFPHSEALAPYTPPPWAAKLHGVPKYRLQNKRFFEIVVVVMTLTNLLALT</sequence>
<evidence type="ECO:0000313" key="1">
    <source>
        <dbReference type="EMBL" id="CAH1245820.1"/>
    </source>
</evidence>